<dbReference type="Proteomes" id="UP000807469">
    <property type="component" value="Unassembled WGS sequence"/>
</dbReference>
<gene>
    <name evidence="1" type="ORF">BDN70DRAFT_893475</name>
</gene>
<organism evidence="1 2">
    <name type="scientific">Pholiota conissans</name>
    <dbReference type="NCBI Taxonomy" id="109636"/>
    <lineage>
        <taxon>Eukaryota</taxon>
        <taxon>Fungi</taxon>
        <taxon>Dikarya</taxon>
        <taxon>Basidiomycota</taxon>
        <taxon>Agaricomycotina</taxon>
        <taxon>Agaricomycetes</taxon>
        <taxon>Agaricomycetidae</taxon>
        <taxon>Agaricales</taxon>
        <taxon>Agaricineae</taxon>
        <taxon>Strophariaceae</taxon>
        <taxon>Pholiota</taxon>
    </lineage>
</organism>
<keyword evidence="2" id="KW-1185">Reference proteome</keyword>
<protein>
    <submittedName>
        <fullName evidence="1">Uncharacterized protein</fullName>
    </submittedName>
</protein>
<evidence type="ECO:0000313" key="2">
    <source>
        <dbReference type="Proteomes" id="UP000807469"/>
    </source>
</evidence>
<name>A0A9P5Z4F4_9AGAR</name>
<evidence type="ECO:0000313" key="1">
    <source>
        <dbReference type="EMBL" id="KAF9481233.1"/>
    </source>
</evidence>
<sequence length="255" mass="27544">MGCEIIHGFAPITIAVALWVPLTIILPSTPSPHGFVMERWQMSEIKQIVMSSLNFIRDLFKSKDSDTQTTLHAPTVTEISIYPGSGPQTILITTSGSGAVDVVVVDTKTSNASSLPSGLPDLNHVQSTSEDCSIRPEKTPSLWAESCLEKFNSAEHEHDESQLVICTTSYSDDGAECYLRSAKGITIQAACNLATDEYVQVLNPHQVPEECLIAELAPEYLDIETGVQILELMTFVAATLACQRGASPPPYGGFS</sequence>
<proteinExistence type="predicted"/>
<accession>A0A9P5Z4F4</accession>
<reference evidence="1" key="1">
    <citation type="submission" date="2020-11" db="EMBL/GenBank/DDBJ databases">
        <authorList>
            <consortium name="DOE Joint Genome Institute"/>
            <person name="Ahrendt S."/>
            <person name="Riley R."/>
            <person name="Andreopoulos W."/>
            <person name="Labutti K."/>
            <person name="Pangilinan J."/>
            <person name="Ruiz-Duenas F.J."/>
            <person name="Barrasa J.M."/>
            <person name="Sanchez-Garcia M."/>
            <person name="Camarero S."/>
            <person name="Miyauchi S."/>
            <person name="Serrano A."/>
            <person name="Linde D."/>
            <person name="Babiker R."/>
            <person name="Drula E."/>
            <person name="Ayuso-Fernandez I."/>
            <person name="Pacheco R."/>
            <person name="Padilla G."/>
            <person name="Ferreira P."/>
            <person name="Barriuso J."/>
            <person name="Kellner H."/>
            <person name="Castanera R."/>
            <person name="Alfaro M."/>
            <person name="Ramirez L."/>
            <person name="Pisabarro A.G."/>
            <person name="Kuo A."/>
            <person name="Tritt A."/>
            <person name="Lipzen A."/>
            <person name="He G."/>
            <person name="Yan M."/>
            <person name="Ng V."/>
            <person name="Cullen D."/>
            <person name="Martin F."/>
            <person name="Rosso M.-N."/>
            <person name="Henrissat B."/>
            <person name="Hibbett D."/>
            <person name="Martinez A.T."/>
            <person name="Grigoriev I.V."/>
        </authorList>
    </citation>
    <scope>NUCLEOTIDE SEQUENCE</scope>
    <source>
        <strain evidence="1">CIRM-BRFM 674</strain>
    </source>
</reference>
<dbReference type="AlphaFoldDB" id="A0A9P5Z4F4"/>
<comment type="caution">
    <text evidence="1">The sequence shown here is derived from an EMBL/GenBank/DDBJ whole genome shotgun (WGS) entry which is preliminary data.</text>
</comment>
<dbReference type="EMBL" id="MU155181">
    <property type="protein sequence ID" value="KAF9481233.1"/>
    <property type="molecule type" value="Genomic_DNA"/>
</dbReference>